<dbReference type="EMBL" id="JAUFPT010000010">
    <property type="protein sequence ID" value="MDN3569887.1"/>
    <property type="molecule type" value="Genomic_DNA"/>
</dbReference>
<dbReference type="InterPro" id="IPR018488">
    <property type="entry name" value="cNMP-bd_CS"/>
</dbReference>
<feature type="domain" description="Cyclic nucleotide-binding" evidence="6">
    <location>
        <begin position="375"/>
        <end position="486"/>
    </location>
</feature>
<evidence type="ECO:0000256" key="3">
    <source>
        <dbReference type="ARBA" id="ARBA00022989"/>
    </source>
</evidence>
<dbReference type="RefSeq" id="WP_238292574.1">
    <property type="nucleotide sequence ID" value="NZ_BPQS01000057.1"/>
</dbReference>
<dbReference type="InterPro" id="IPR018490">
    <property type="entry name" value="cNMP-bd_dom_sf"/>
</dbReference>
<dbReference type="InterPro" id="IPR036513">
    <property type="entry name" value="STAS_dom_sf"/>
</dbReference>
<dbReference type="Gene3D" id="2.60.120.10">
    <property type="entry name" value="Jelly Rolls"/>
    <property type="match status" value="1"/>
</dbReference>
<sequence>MILASLVAVHCGLAWQGIGTTAAQAAGWLIDPLPTGSLLRMPVVGDLASFDPALLLPVLPKLVTYVVVAVIVQILYVVSAELDLRRAFNVDRVFVASGFANLLGSLFGSPVMGFDRTSTLLLHNIGGGRWLGRWLTLAAMAFLLVFGAGILALLPRPLAGGALVALGLGHLTNLALAGRAFLRWEIAIALVVCAATALFGATAGFLVGVVMAMLIFAVQYAQIPAVRRSLSGAERRSSVIRAPDTAERLRVAVARTRIYALQGYLFFLNAQAVHARAAAEAADLRVLILDFRDCVGLDSSALVAFRKIGLLAEQRGFDVLLAHLGPTVLRQVARSRLTANGRIRIRDTLDAALREAEATLLSEAGSAGAGEVAHFARHMTDQLADRLSCAVGPADFAPYLTVRDLAAGETLMRQGAVADALYFLERGTISIEMALAGRPNLRLRTTTAGTVIGEIALVQGGRRTATALAESPCRVVGIDRATLARMERERPDLALLFQRFLLLELAGKVVDTNRLLKAELQ</sequence>
<accession>A0ABT8AJ51</accession>
<dbReference type="InterPro" id="IPR052706">
    <property type="entry name" value="Membrane-Transporter-like"/>
</dbReference>
<dbReference type="InterPro" id="IPR014710">
    <property type="entry name" value="RmlC-like_jellyroll"/>
</dbReference>
<feature type="transmembrane region" description="Helical" evidence="5">
    <location>
        <begin position="161"/>
        <end position="182"/>
    </location>
</feature>
<dbReference type="Gene3D" id="3.30.750.24">
    <property type="entry name" value="STAS domain"/>
    <property type="match status" value="1"/>
</dbReference>
<dbReference type="PROSITE" id="PS50801">
    <property type="entry name" value="STAS"/>
    <property type="match status" value="1"/>
</dbReference>
<dbReference type="InterPro" id="IPR000595">
    <property type="entry name" value="cNMP-bd_dom"/>
</dbReference>
<organism evidence="8 9">
    <name type="scientific">Methylobacterium longum</name>
    <dbReference type="NCBI Taxonomy" id="767694"/>
    <lineage>
        <taxon>Bacteria</taxon>
        <taxon>Pseudomonadati</taxon>
        <taxon>Pseudomonadota</taxon>
        <taxon>Alphaproteobacteria</taxon>
        <taxon>Hyphomicrobiales</taxon>
        <taxon>Methylobacteriaceae</taxon>
        <taxon>Methylobacterium</taxon>
    </lineage>
</organism>
<dbReference type="Pfam" id="PF01740">
    <property type="entry name" value="STAS"/>
    <property type="match status" value="1"/>
</dbReference>
<feature type="transmembrane region" description="Helical" evidence="5">
    <location>
        <begin position="94"/>
        <end position="114"/>
    </location>
</feature>
<dbReference type="PROSITE" id="PS50042">
    <property type="entry name" value="CNMP_BINDING_3"/>
    <property type="match status" value="1"/>
</dbReference>
<protein>
    <submittedName>
        <fullName evidence="8">Cyclic nucleotide-binding domain-containing protein</fullName>
    </submittedName>
</protein>
<dbReference type="SUPFAM" id="SSF52091">
    <property type="entry name" value="SpoIIaa-like"/>
    <property type="match status" value="1"/>
</dbReference>
<dbReference type="Pfam" id="PF00916">
    <property type="entry name" value="Sulfate_transp"/>
    <property type="match status" value="1"/>
</dbReference>
<keyword evidence="3 5" id="KW-1133">Transmembrane helix</keyword>
<feature type="transmembrane region" description="Helical" evidence="5">
    <location>
        <begin position="62"/>
        <end position="82"/>
    </location>
</feature>
<evidence type="ECO:0000313" key="9">
    <source>
        <dbReference type="Proteomes" id="UP001244297"/>
    </source>
</evidence>
<dbReference type="InterPro" id="IPR011547">
    <property type="entry name" value="SLC26A/SulP_dom"/>
</dbReference>
<comment type="caution">
    <text evidence="8">The sequence shown here is derived from an EMBL/GenBank/DDBJ whole genome shotgun (WGS) entry which is preliminary data.</text>
</comment>
<feature type="transmembrane region" description="Helical" evidence="5">
    <location>
        <begin position="188"/>
        <end position="218"/>
    </location>
</feature>
<gene>
    <name evidence="8" type="ORF">QWZ18_04500</name>
</gene>
<evidence type="ECO:0000259" key="7">
    <source>
        <dbReference type="PROSITE" id="PS50801"/>
    </source>
</evidence>
<evidence type="ECO:0000256" key="1">
    <source>
        <dbReference type="ARBA" id="ARBA00004141"/>
    </source>
</evidence>
<dbReference type="PANTHER" id="PTHR43310:SF1">
    <property type="entry name" value="SULFATE TRANSPORTER YBAR-RELATED"/>
    <property type="match status" value="1"/>
</dbReference>
<dbReference type="SMART" id="SM00100">
    <property type="entry name" value="cNMP"/>
    <property type="match status" value="1"/>
</dbReference>
<evidence type="ECO:0000256" key="5">
    <source>
        <dbReference type="SAM" id="Phobius"/>
    </source>
</evidence>
<name>A0ABT8AJ51_9HYPH</name>
<reference evidence="9" key="1">
    <citation type="journal article" date="2019" name="Int. J. Syst. Evol. Microbiol.">
        <title>The Global Catalogue of Microorganisms (GCM) 10K type strain sequencing project: providing services to taxonomists for standard genome sequencing and annotation.</title>
        <authorList>
            <consortium name="The Broad Institute Genomics Platform"/>
            <consortium name="The Broad Institute Genome Sequencing Center for Infectious Disease"/>
            <person name="Wu L."/>
            <person name="Ma J."/>
        </authorList>
    </citation>
    <scope>NUCLEOTIDE SEQUENCE [LARGE SCALE GENOMIC DNA]</scope>
    <source>
        <strain evidence="9">CECT 7806</strain>
    </source>
</reference>
<feature type="domain" description="STAS" evidence="7">
    <location>
        <begin position="258"/>
        <end position="356"/>
    </location>
</feature>
<proteinExistence type="predicted"/>
<dbReference type="Pfam" id="PF00027">
    <property type="entry name" value="cNMP_binding"/>
    <property type="match status" value="1"/>
</dbReference>
<comment type="subcellular location">
    <subcellularLocation>
        <location evidence="1">Membrane</location>
        <topology evidence="1">Multi-pass membrane protein</topology>
    </subcellularLocation>
</comment>
<keyword evidence="2 5" id="KW-0812">Transmembrane</keyword>
<evidence type="ECO:0000256" key="4">
    <source>
        <dbReference type="ARBA" id="ARBA00023136"/>
    </source>
</evidence>
<feature type="transmembrane region" description="Helical" evidence="5">
    <location>
        <begin position="134"/>
        <end position="154"/>
    </location>
</feature>
<dbReference type="SUPFAM" id="SSF51206">
    <property type="entry name" value="cAMP-binding domain-like"/>
    <property type="match status" value="1"/>
</dbReference>
<dbReference type="CDD" id="cd00038">
    <property type="entry name" value="CAP_ED"/>
    <property type="match status" value="1"/>
</dbReference>
<dbReference type="InterPro" id="IPR002645">
    <property type="entry name" value="STAS_dom"/>
</dbReference>
<evidence type="ECO:0000256" key="2">
    <source>
        <dbReference type="ARBA" id="ARBA00022692"/>
    </source>
</evidence>
<dbReference type="CDD" id="cd07042">
    <property type="entry name" value="STAS_SulP_like_sulfate_transporter"/>
    <property type="match status" value="1"/>
</dbReference>
<dbReference type="PANTHER" id="PTHR43310">
    <property type="entry name" value="SULFATE TRANSPORTER YBAR-RELATED"/>
    <property type="match status" value="1"/>
</dbReference>
<keyword evidence="4 5" id="KW-0472">Membrane</keyword>
<keyword evidence="9" id="KW-1185">Reference proteome</keyword>
<dbReference type="PROSITE" id="PS00889">
    <property type="entry name" value="CNMP_BINDING_2"/>
    <property type="match status" value="1"/>
</dbReference>
<evidence type="ECO:0000259" key="6">
    <source>
        <dbReference type="PROSITE" id="PS50042"/>
    </source>
</evidence>
<dbReference type="Proteomes" id="UP001244297">
    <property type="component" value="Unassembled WGS sequence"/>
</dbReference>
<evidence type="ECO:0000313" key="8">
    <source>
        <dbReference type="EMBL" id="MDN3569887.1"/>
    </source>
</evidence>